<evidence type="ECO:0000256" key="1">
    <source>
        <dbReference type="ARBA" id="ARBA00022741"/>
    </source>
</evidence>
<dbReference type="InterPro" id="IPR027417">
    <property type="entry name" value="P-loop_NTPase"/>
</dbReference>
<keyword evidence="3 5" id="KW-0418">Kinase</keyword>
<dbReference type="EMBL" id="NIOJ01000007">
    <property type="protein sequence ID" value="PNU00786.1"/>
    <property type="molecule type" value="Genomic_DNA"/>
</dbReference>
<keyword evidence="2 3" id="KW-0067">ATP-binding</keyword>
<dbReference type="Gene3D" id="3.40.50.300">
    <property type="entry name" value="P-loop containing nucleotide triphosphate hydrolases"/>
    <property type="match status" value="1"/>
</dbReference>
<proteinExistence type="inferred from homology"/>
<protein>
    <recommendedName>
        <fullName evidence="3 4">Dephospho-CoA kinase</fullName>
        <ecNumber evidence="3 4">2.7.1.24</ecNumber>
    </recommendedName>
    <alternativeName>
        <fullName evidence="3">Dephosphocoenzyme A kinase</fullName>
    </alternativeName>
</protein>
<keyword evidence="1 3" id="KW-0547">Nucleotide-binding</keyword>
<organism evidence="5 6">
    <name type="scientific">Clostridium thermosuccinogenes</name>
    <dbReference type="NCBI Taxonomy" id="84032"/>
    <lineage>
        <taxon>Bacteria</taxon>
        <taxon>Bacillati</taxon>
        <taxon>Bacillota</taxon>
        <taxon>Clostridia</taxon>
        <taxon>Eubacteriales</taxon>
        <taxon>Clostridiaceae</taxon>
        <taxon>Clostridium</taxon>
    </lineage>
</organism>
<dbReference type="EC" id="2.7.1.24" evidence="3 4"/>
<dbReference type="OrthoDB" id="9812943at2"/>
<evidence type="ECO:0000313" key="6">
    <source>
        <dbReference type="Proteomes" id="UP000236151"/>
    </source>
</evidence>
<dbReference type="GO" id="GO:0015937">
    <property type="term" value="P:coenzyme A biosynthetic process"/>
    <property type="evidence" value="ECO:0007669"/>
    <property type="project" value="UniProtKB-UniRule"/>
</dbReference>
<dbReference type="NCBIfam" id="TIGR00152">
    <property type="entry name" value="dephospho-CoA kinase"/>
    <property type="match status" value="1"/>
</dbReference>
<dbReference type="InterPro" id="IPR001977">
    <property type="entry name" value="Depp_CoAkinase"/>
</dbReference>
<dbReference type="UniPathway" id="UPA00241">
    <property type="reaction ID" value="UER00356"/>
</dbReference>
<keyword evidence="6" id="KW-1185">Reference proteome</keyword>
<keyword evidence="3" id="KW-0808">Transferase</keyword>
<dbReference type="HAMAP" id="MF_00376">
    <property type="entry name" value="Dephospho_CoA_kinase"/>
    <property type="match status" value="1"/>
</dbReference>
<name>A0A2K2FJ37_9CLOT</name>
<dbReference type="CDD" id="cd02022">
    <property type="entry name" value="DPCK"/>
    <property type="match status" value="1"/>
</dbReference>
<comment type="function">
    <text evidence="3">Catalyzes the phosphorylation of the 3'-hydroxyl group of dephosphocoenzyme A to form coenzyme A.</text>
</comment>
<comment type="pathway">
    <text evidence="3">Cofactor biosynthesis; coenzyme A biosynthesis; CoA from (R)-pantothenate: step 5/5.</text>
</comment>
<dbReference type="PANTHER" id="PTHR10695:SF46">
    <property type="entry name" value="BIFUNCTIONAL COENZYME A SYNTHASE-RELATED"/>
    <property type="match status" value="1"/>
</dbReference>
<comment type="subcellular location">
    <subcellularLocation>
        <location evidence="3">Cytoplasm</location>
    </subcellularLocation>
</comment>
<dbReference type="AlphaFoldDB" id="A0A2K2FJ37"/>
<gene>
    <name evidence="3" type="primary">coaE</name>
    <name evidence="5" type="ORF">CDQ84_04585</name>
</gene>
<dbReference type="GO" id="GO:0005737">
    <property type="term" value="C:cytoplasm"/>
    <property type="evidence" value="ECO:0007669"/>
    <property type="project" value="UniProtKB-SubCell"/>
</dbReference>
<keyword evidence="3" id="KW-0963">Cytoplasm</keyword>
<dbReference type="Pfam" id="PF01121">
    <property type="entry name" value="CoaE"/>
    <property type="match status" value="1"/>
</dbReference>
<evidence type="ECO:0000256" key="4">
    <source>
        <dbReference type="NCBIfam" id="TIGR00152"/>
    </source>
</evidence>
<dbReference type="SUPFAM" id="SSF52540">
    <property type="entry name" value="P-loop containing nucleoside triphosphate hydrolases"/>
    <property type="match status" value="1"/>
</dbReference>
<keyword evidence="3" id="KW-0173">Coenzyme A biosynthesis</keyword>
<reference evidence="5 6" key="1">
    <citation type="submission" date="2017-06" db="EMBL/GenBank/DDBJ databases">
        <title>Investigating the central metabolism of Clostridium thermosuccinogenes.</title>
        <authorList>
            <person name="Koendjbiharie J.G."/>
            <person name="van Kranenburg R."/>
        </authorList>
    </citation>
    <scope>NUCLEOTIDE SEQUENCE [LARGE SCALE GENOMIC DNA]</scope>
    <source>
        <strain evidence="5 6">DSM 5806</strain>
    </source>
</reference>
<evidence type="ECO:0000313" key="5">
    <source>
        <dbReference type="EMBL" id="PNU00786.1"/>
    </source>
</evidence>
<dbReference type="PROSITE" id="PS51219">
    <property type="entry name" value="DPCK"/>
    <property type="match status" value="1"/>
</dbReference>
<dbReference type="GO" id="GO:0005524">
    <property type="term" value="F:ATP binding"/>
    <property type="evidence" value="ECO:0007669"/>
    <property type="project" value="UniProtKB-UniRule"/>
</dbReference>
<dbReference type="PANTHER" id="PTHR10695">
    <property type="entry name" value="DEPHOSPHO-COA KINASE-RELATED"/>
    <property type="match status" value="1"/>
</dbReference>
<dbReference type="GO" id="GO:0004140">
    <property type="term" value="F:dephospho-CoA kinase activity"/>
    <property type="evidence" value="ECO:0007669"/>
    <property type="project" value="UniProtKB-UniRule"/>
</dbReference>
<dbReference type="Proteomes" id="UP000236151">
    <property type="component" value="Unassembled WGS sequence"/>
</dbReference>
<comment type="similarity">
    <text evidence="3">Belongs to the CoaE family.</text>
</comment>
<feature type="binding site" evidence="3">
    <location>
        <begin position="11"/>
        <end position="16"/>
    </location>
    <ligand>
        <name>ATP</name>
        <dbReference type="ChEBI" id="CHEBI:30616"/>
    </ligand>
</feature>
<dbReference type="KEGG" id="cthd:CDO33_06595"/>
<comment type="catalytic activity">
    <reaction evidence="3">
        <text>3'-dephospho-CoA + ATP = ADP + CoA + H(+)</text>
        <dbReference type="Rhea" id="RHEA:18245"/>
        <dbReference type="ChEBI" id="CHEBI:15378"/>
        <dbReference type="ChEBI" id="CHEBI:30616"/>
        <dbReference type="ChEBI" id="CHEBI:57287"/>
        <dbReference type="ChEBI" id="CHEBI:57328"/>
        <dbReference type="ChEBI" id="CHEBI:456216"/>
        <dbReference type="EC" id="2.7.1.24"/>
    </reaction>
</comment>
<evidence type="ECO:0000256" key="2">
    <source>
        <dbReference type="ARBA" id="ARBA00022840"/>
    </source>
</evidence>
<accession>A0A2K2FJ37</accession>
<sequence>MKIIGVTGPIGSGKSTVSGILHDEWKARVIDADQIAREVVRKGEKALSEMVDYFGPEILDEKGELIRSKLAEMVFGNEEKVKVLNAITHKHIMERLLNRLEQAKSEAWPEGVIVVDVPLPVKHGFLDTVDEVWVVYADPETRIGRVMERSGLSRQEVIARMNSQMSDEEYLKLADKVILNNESKEKLKEQIIRLMRSG</sequence>
<comment type="caution">
    <text evidence="5">The sequence shown here is derived from an EMBL/GenBank/DDBJ whole genome shotgun (WGS) entry which is preliminary data.</text>
</comment>
<evidence type="ECO:0000256" key="3">
    <source>
        <dbReference type="HAMAP-Rule" id="MF_00376"/>
    </source>
</evidence>